<protein>
    <submittedName>
        <fullName evidence="4">OCIA domain-containing protein 1</fullName>
    </submittedName>
</protein>
<dbReference type="GO" id="GO:0005768">
    <property type="term" value="C:endosome"/>
    <property type="evidence" value="ECO:0007669"/>
    <property type="project" value="TreeGrafter"/>
</dbReference>
<dbReference type="OrthoDB" id="10003372at2759"/>
<dbReference type="PANTHER" id="PTHR13336">
    <property type="entry name" value="OVARIAN CARCINOMA IMMUNOREACTIVE ANTIGEN"/>
    <property type="match status" value="1"/>
</dbReference>
<feature type="compositionally biased region" description="Low complexity" evidence="1">
    <location>
        <begin position="186"/>
        <end position="200"/>
    </location>
</feature>
<evidence type="ECO:0000313" key="5">
    <source>
        <dbReference type="Proteomes" id="UP000019149"/>
    </source>
</evidence>
<feature type="domain" description="OCIA" evidence="3">
    <location>
        <begin position="27"/>
        <end position="106"/>
    </location>
</feature>
<accession>W6UZM4</accession>
<evidence type="ECO:0000313" key="4">
    <source>
        <dbReference type="EMBL" id="EUB59119.1"/>
    </source>
</evidence>
<dbReference type="RefSeq" id="XP_024350315.1">
    <property type="nucleotide sequence ID" value="XM_024495231.1"/>
</dbReference>
<evidence type="ECO:0000256" key="1">
    <source>
        <dbReference type="SAM" id="MobiDB-lite"/>
    </source>
</evidence>
<dbReference type="Pfam" id="PF07051">
    <property type="entry name" value="OCIA"/>
    <property type="match status" value="1"/>
</dbReference>
<proteinExistence type="predicted"/>
<keyword evidence="2" id="KW-0812">Transmembrane</keyword>
<comment type="caution">
    <text evidence="4">The sequence shown here is derived from an EMBL/GenBank/DDBJ whole genome shotgun (WGS) entry which is preliminary data.</text>
</comment>
<reference evidence="4 5" key="1">
    <citation type="journal article" date="2013" name="Nat. Genet.">
        <title>The genome of the hydatid tapeworm Echinococcus granulosus.</title>
        <authorList>
            <person name="Zheng H."/>
            <person name="Zhang W."/>
            <person name="Zhang L."/>
            <person name="Zhang Z."/>
            <person name="Li J."/>
            <person name="Lu G."/>
            <person name="Zhu Y."/>
            <person name="Wang Y."/>
            <person name="Huang Y."/>
            <person name="Liu J."/>
            <person name="Kang H."/>
            <person name="Chen J."/>
            <person name="Wang L."/>
            <person name="Chen A."/>
            <person name="Yu S."/>
            <person name="Gao Z."/>
            <person name="Jin L."/>
            <person name="Gu W."/>
            <person name="Wang Z."/>
            <person name="Zhao L."/>
            <person name="Shi B."/>
            <person name="Wen H."/>
            <person name="Lin R."/>
            <person name="Jones M.K."/>
            <person name="Brejova B."/>
            <person name="Vinar T."/>
            <person name="Zhao G."/>
            <person name="McManus D.P."/>
            <person name="Chen Z."/>
            <person name="Zhou Y."/>
            <person name="Wang S."/>
        </authorList>
    </citation>
    <scope>NUCLEOTIDE SEQUENCE [LARGE SCALE GENOMIC DNA]</scope>
</reference>
<dbReference type="InterPro" id="IPR040187">
    <property type="entry name" value="OCAD1/2"/>
</dbReference>
<dbReference type="GeneID" id="36341697"/>
<organism evidence="4 5">
    <name type="scientific">Echinococcus granulosus</name>
    <name type="common">Hydatid tapeworm</name>
    <dbReference type="NCBI Taxonomy" id="6210"/>
    <lineage>
        <taxon>Eukaryota</taxon>
        <taxon>Metazoa</taxon>
        <taxon>Spiralia</taxon>
        <taxon>Lophotrochozoa</taxon>
        <taxon>Platyhelminthes</taxon>
        <taxon>Cestoda</taxon>
        <taxon>Eucestoda</taxon>
        <taxon>Cyclophyllidea</taxon>
        <taxon>Taeniidae</taxon>
        <taxon>Echinococcus</taxon>
        <taxon>Echinococcus granulosus group</taxon>
    </lineage>
</organism>
<dbReference type="InterPro" id="IPR009764">
    <property type="entry name" value="OCIA_dom"/>
</dbReference>
<feature type="region of interest" description="Disordered" evidence="1">
    <location>
        <begin position="138"/>
        <end position="221"/>
    </location>
</feature>
<keyword evidence="2" id="KW-1133">Transmembrane helix</keyword>
<sequence>MYVYLPLISLTEEIMMRGLEGSPPELTIEDMATFRRCRKESFWRRCVPMIMGASLAVSFAQSRGFFNNRPRLVMPSYLIAGVIGYVGGKISYIDRCKRMFLELQDSRVKDFLLGHQPSLPLPRRPDFSIEHDWPRSEGDPLVVRTPTTYAERREYYRQQEQRRRAEGLRDSSTPSAPPDDQKKVQESSQQQVSSKSSSSEYFDTERPLSSFLSDDEYRPRD</sequence>
<dbReference type="AlphaFoldDB" id="W6UZM4"/>
<dbReference type="PANTHER" id="PTHR13336:SF3">
    <property type="entry name" value="OCIA DOMAIN-CONTAINING PROTEIN 1"/>
    <property type="match status" value="1"/>
</dbReference>
<dbReference type="CTD" id="36341697"/>
<dbReference type="Proteomes" id="UP000019149">
    <property type="component" value="Unassembled WGS sequence"/>
</dbReference>
<feature type="transmembrane region" description="Helical" evidence="2">
    <location>
        <begin position="42"/>
        <end position="60"/>
    </location>
</feature>
<dbReference type="EMBL" id="APAU02000049">
    <property type="protein sequence ID" value="EUB59119.1"/>
    <property type="molecule type" value="Genomic_DNA"/>
</dbReference>
<evidence type="ECO:0000259" key="3">
    <source>
        <dbReference type="Pfam" id="PF07051"/>
    </source>
</evidence>
<feature type="compositionally biased region" description="Basic and acidic residues" evidence="1">
    <location>
        <begin position="150"/>
        <end position="169"/>
    </location>
</feature>
<dbReference type="KEGG" id="egl:EGR_05982"/>
<gene>
    <name evidence="4" type="ORF">EGR_05982</name>
</gene>
<keyword evidence="5" id="KW-1185">Reference proteome</keyword>
<name>W6UZM4_ECHGR</name>
<dbReference type="OMA" id="WPRSEGD"/>
<evidence type="ECO:0000256" key="2">
    <source>
        <dbReference type="SAM" id="Phobius"/>
    </source>
</evidence>
<feature type="transmembrane region" description="Helical" evidence="2">
    <location>
        <begin position="72"/>
        <end position="92"/>
    </location>
</feature>
<dbReference type="STRING" id="6210.W6UZM4"/>
<keyword evidence="2" id="KW-0472">Membrane</keyword>